<feature type="domain" description="Histidine kinase" evidence="4">
    <location>
        <begin position="701"/>
        <end position="971"/>
    </location>
</feature>
<dbReference type="Gene3D" id="3.40.50.2300">
    <property type="match status" value="1"/>
</dbReference>
<reference evidence="7" key="1">
    <citation type="submission" date="2021-07" db="EMBL/GenBank/DDBJ databases">
        <title>Genome Resource of American Ginseng Black Spot Pathogen Alternaria panax.</title>
        <authorList>
            <person name="Qiu C."/>
            <person name="Wang W."/>
            <person name="Liu Z."/>
        </authorList>
    </citation>
    <scope>NUCLEOTIDE SEQUENCE</scope>
    <source>
        <strain evidence="7">BNCC115425</strain>
    </source>
</reference>
<dbReference type="InterPro" id="IPR058846">
    <property type="entry name" value="PAS-like"/>
</dbReference>
<evidence type="ECO:0008006" key="9">
    <source>
        <dbReference type="Google" id="ProtNLM"/>
    </source>
</evidence>
<evidence type="ECO:0000256" key="1">
    <source>
        <dbReference type="ARBA" id="ARBA00022553"/>
    </source>
</evidence>
<dbReference type="Pfam" id="PF00512">
    <property type="entry name" value="HisKA"/>
    <property type="match status" value="1"/>
</dbReference>
<keyword evidence="1 2" id="KW-0597">Phosphoprotein</keyword>
<feature type="compositionally biased region" description="Basic and acidic residues" evidence="3">
    <location>
        <begin position="1"/>
        <end position="12"/>
    </location>
</feature>
<dbReference type="AlphaFoldDB" id="A0AAD4IJJ0"/>
<dbReference type="PRINTS" id="PR00344">
    <property type="entry name" value="BCTRLSENSOR"/>
</dbReference>
<dbReference type="PROSITE" id="PS50113">
    <property type="entry name" value="PAC"/>
    <property type="match status" value="1"/>
</dbReference>
<dbReference type="InterPro" id="IPR005467">
    <property type="entry name" value="His_kinase_dom"/>
</dbReference>
<dbReference type="InterPro" id="IPR003594">
    <property type="entry name" value="HATPase_dom"/>
</dbReference>
<dbReference type="InterPro" id="IPR003661">
    <property type="entry name" value="HisK_dim/P_dom"/>
</dbReference>
<dbReference type="Proteomes" id="UP001199106">
    <property type="component" value="Unassembled WGS sequence"/>
</dbReference>
<dbReference type="InterPro" id="IPR001789">
    <property type="entry name" value="Sig_transdc_resp-reg_receiver"/>
</dbReference>
<dbReference type="Pfam" id="PF26131">
    <property type="entry name" value="PAS-like"/>
    <property type="match status" value="1"/>
</dbReference>
<dbReference type="PROSITE" id="PS50109">
    <property type="entry name" value="HIS_KIN"/>
    <property type="match status" value="1"/>
</dbReference>
<dbReference type="PANTHER" id="PTHR43719:SF30">
    <property type="entry name" value="TWO-COMPONENT SYSTEM RESPONSE REGULATOR"/>
    <property type="match status" value="1"/>
</dbReference>
<dbReference type="Gene3D" id="3.30.450.20">
    <property type="entry name" value="PAS domain"/>
    <property type="match status" value="2"/>
</dbReference>
<dbReference type="PANTHER" id="PTHR43719">
    <property type="entry name" value="TWO-COMPONENT HISTIDINE KINASE"/>
    <property type="match status" value="1"/>
</dbReference>
<dbReference type="InterPro" id="IPR000700">
    <property type="entry name" value="PAS-assoc_C"/>
</dbReference>
<dbReference type="CDD" id="cd00082">
    <property type="entry name" value="HisKA"/>
    <property type="match status" value="1"/>
</dbReference>
<protein>
    <recommendedName>
        <fullName evidence="9">Histidine kinase</fullName>
    </recommendedName>
</protein>
<feature type="modified residue" description="4-aspartylphosphate" evidence="2">
    <location>
        <position position="1084"/>
    </location>
</feature>
<dbReference type="InterPro" id="IPR004358">
    <property type="entry name" value="Sig_transdc_His_kin-like_C"/>
</dbReference>
<dbReference type="GO" id="GO:0000155">
    <property type="term" value="F:phosphorelay sensor kinase activity"/>
    <property type="evidence" value="ECO:0007669"/>
    <property type="project" value="InterPro"/>
</dbReference>
<dbReference type="SUPFAM" id="SSF47384">
    <property type="entry name" value="Homodimeric domain of signal transducing histidine kinase"/>
    <property type="match status" value="1"/>
</dbReference>
<evidence type="ECO:0000256" key="2">
    <source>
        <dbReference type="PROSITE-ProRule" id="PRU00169"/>
    </source>
</evidence>
<feature type="compositionally biased region" description="Basic and acidic residues" evidence="3">
    <location>
        <begin position="1207"/>
        <end position="1226"/>
    </location>
</feature>
<dbReference type="SUPFAM" id="SSF55785">
    <property type="entry name" value="PYP-like sensor domain (PAS domain)"/>
    <property type="match status" value="1"/>
</dbReference>
<organism evidence="7 8">
    <name type="scientific">Alternaria panax</name>
    <dbReference type="NCBI Taxonomy" id="48097"/>
    <lineage>
        <taxon>Eukaryota</taxon>
        <taxon>Fungi</taxon>
        <taxon>Dikarya</taxon>
        <taxon>Ascomycota</taxon>
        <taxon>Pezizomycotina</taxon>
        <taxon>Dothideomycetes</taxon>
        <taxon>Pleosporomycetidae</taxon>
        <taxon>Pleosporales</taxon>
        <taxon>Pleosporineae</taxon>
        <taxon>Pleosporaceae</taxon>
        <taxon>Alternaria</taxon>
        <taxon>Alternaria sect. Panax</taxon>
    </lineage>
</organism>
<dbReference type="Pfam" id="PF00072">
    <property type="entry name" value="Response_reg"/>
    <property type="match status" value="1"/>
</dbReference>
<dbReference type="Pfam" id="PF13426">
    <property type="entry name" value="PAS_9"/>
    <property type="match status" value="1"/>
</dbReference>
<accession>A0AAD4IJJ0</accession>
<dbReference type="Gene3D" id="1.10.287.130">
    <property type="match status" value="1"/>
</dbReference>
<dbReference type="InterPro" id="IPR036890">
    <property type="entry name" value="HATPase_C_sf"/>
</dbReference>
<dbReference type="SMART" id="SM00448">
    <property type="entry name" value="REC"/>
    <property type="match status" value="1"/>
</dbReference>
<evidence type="ECO:0000259" key="6">
    <source>
        <dbReference type="PROSITE" id="PS50113"/>
    </source>
</evidence>
<feature type="domain" description="PAC" evidence="6">
    <location>
        <begin position="618"/>
        <end position="683"/>
    </location>
</feature>
<dbReference type="PROSITE" id="PS50110">
    <property type="entry name" value="RESPONSE_REGULATORY"/>
    <property type="match status" value="1"/>
</dbReference>
<sequence>MTVLPSRDKRPLEPSSQNVTSPLHRLGMLDLLDRDPRPTFIIDASPDSLATENGCFLEYWNSAMAATDAGGLLQQLSRDGGSSGTSGKGYESFSQFRIWSLEQETTSKPFLYHGFNWMRVHVADRWNVISGISATTCAGSEGSEMTCLTPKTTKSKTPNFDWTDEIPPLRLSPHAAWARSIDWASTPLGPMSSWSSQLRSIANLVMQDPRPAVVFYGPDLIMIYNEAEIELLGGFHPCMGVSARVALASVWGEYFEPIIEKNLAGETVEKTNTVIHMMRNGFMEETYFSLKFIPIFDSEGVTVGHYEPLVETTKQVITQRRSRTLLELSEEIPRARNTDAYWVLATNVLSRNDKDVPFALLYSAEADGHGSESSRTRFSDTNQQHCKLRGSFGLPKGSPAGPDHLDFQQDHGFTPYFRQALAARKPIIIRFDQDSLAADLVKDVDWQGFGDPCRAAAICPLNPTSSKDNILGFMVIGINPRRPFDEDYLQFILVTSRLLSTCLTSILLHEEDIGRRERTIANAEAMKLQLKQQLMQSQQESERNFLKFKRFAERADIAIFIMGMDGVYSYRNEAWFDMLGPVDPTIALTEAWAMIIDDDSSELGRAKFKELTETKQHQSFELRLKKRWNAPGQHLDDTYPEKEPMWVITSIFPELNDEGEVIEIIGCCTDISQQKWGEKLQATQATRARESKRSLENFIDTTSHEMRNPLSAIVQCADSIISTHKSFAKSTDYQKIYQSILETTVDSAETIVQCSKHMKTIVDDVLTMSKLDSGLFVMTPVDVKFDSIARDAVKMFGGEAKSAGVDLRFQLEESCKKIKVDRVSLDPTRVLQILINLITNAIKFTRLEEIREISVSLGISLQQPTHSFSVPFSRSSEASEAATLQADWEKGEIVYVIFSVQDTGRGLSDEEHELLFARFSQASPRTHIDYGGSGLGLFISRRLTEMHGGAIGFASKAGVGSTFSFYVKSRRSTLPPNSNRTQGDAAVSLSIRAQETLLSSRSRNETDEPREPPVLANDIPHKDLHVLIVEDNLVNQRVLAKQLRNTGMQVAVANHGGEALDYLRTTKYCISDGSGKPLTLILMDWEMPVMDGLTCVRNIRELQEEGVVRAHVPVIAVTANVRSEQVEKALKAGMDDVITFQCTTTSSLPTLPYISSSSNKQNTLNNLATTTATKMNNFDSHPRILSLSSASTPSSNPTTPFSQSRRQSHESAHDAHHFVNQEEKTQHKLNLSIKKM</sequence>
<evidence type="ECO:0000313" key="8">
    <source>
        <dbReference type="Proteomes" id="UP001199106"/>
    </source>
</evidence>
<dbReference type="CDD" id="cd17546">
    <property type="entry name" value="REC_hyHK_CKI1_RcsC-like"/>
    <property type="match status" value="1"/>
</dbReference>
<dbReference type="EMBL" id="JAANER010000001">
    <property type="protein sequence ID" value="KAG9196062.1"/>
    <property type="molecule type" value="Genomic_DNA"/>
</dbReference>
<name>A0AAD4IJJ0_9PLEO</name>
<dbReference type="SMART" id="SM00388">
    <property type="entry name" value="HisKA"/>
    <property type="match status" value="1"/>
</dbReference>
<dbReference type="Pfam" id="PF02518">
    <property type="entry name" value="HATPase_c"/>
    <property type="match status" value="1"/>
</dbReference>
<feature type="region of interest" description="Disordered" evidence="3">
    <location>
        <begin position="1"/>
        <end position="20"/>
    </location>
</feature>
<dbReference type="InterPro" id="IPR000014">
    <property type="entry name" value="PAS"/>
</dbReference>
<evidence type="ECO:0000259" key="4">
    <source>
        <dbReference type="PROSITE" id="PS50109"/>
    </source>
</evidence>
<dbReference type="InterPro" id="IPR035965">
    <property type="entry name" value="PAS-like_dom_sf"/>
</dbReference>
<dbReference type="InterPro" id="IPR011006">
    <property type="entry name" value="CheY-like_superfamily"/>
</dbReference>
<dbReference type="InterPro" id="IPR036097">
    <property type="entry name" value="HisK_dim/P_sf"/>
</dbReference>
<feature type="domain" description="Response regulatory" evidence="5">
    <location>
        <begin position="1025"/>
        <end position="1155"/>
    </location>
</feature>
<proteinExistence type="predicted"/>
<dbReference type="SMART" id="SM00387">
    <property type="entry name" value="HATPase_c"/>
    <property type="match status" value="1"/>
</dbReference>
<feature type="region of interest" description="Disordered" evidence="3">
    <location>
        <begin position="1184"/>
        <end position="1236"/>
    </location>
</feature>
<dbReference type="InterPro" id="IPR050956">
    <property type="entry name" value="2C_system_His_kinase"/>
</dbReference>
<gene>
    <name evidence="7" type="ORF">G6011_01183</name>
</gene>
<feature type="compositionally biased region" description="Low complexity" evidence="3">
    <location>
        <begin position="1186"/>
        <end position="1204"/>
    </location>
</feature>
<evidence type="ECO:0000313" key="7">
    <source>
        <dbReference type="EMBL" id="KAG9196062.1"/>
    </source>
</evidence>
<dbReference type="SUPFAM" id="SSF55874">
    <property type="entry name" value="ATPase domain of HSP90 chaperone/DNA topoisomerase II/histidine kinase"/>
    <property type="match status" value="1"/>
</dbReference>
<evidence type="ECO:0000256" key="3">
    <source>
        <dbReference type="SAM" id="MobiDB-lite"/>
    </source>
</evidence>
<evidence type="ECO:0000259" key="5">
    <source>
        <dbReference type="PROSITE" id="PS50110"/>
    </source>
</evidence>
<dbReference type="SUPFAM" id="SSF52172">
    <property type="entry name" value="CheY-like"/>
    <property type="match status" value="1"/>
</dbReference>
<keyword evidence="8" id="KW-1185">Reference proteome</keyword>
<dbReference type="Gene3D" id="3.30.565.10">
    <property type="entry name" value="Histidine kinase-like ATPase, C-terminal domain"/>
    <property type="match status" value="1"/>
</dbReference>
<comment type="caution">
    <text evidence="7">The sequence shown here is derived from an EMBL/GenBank/DDBJ whole genome shotgun (WGS) entry which is preliminary data.</text>
</comment>